<gene>
    <name evidence="3" type="ORF">FHU29_004143</name>
</gene>
<comment type="caution">
    <text evidence="3">The sequence shown here is derived from an EMBL/GenBank/DDBJ whole genome shotgun (WGS) entry which is preliminary data.</text>
</comment>
<dbReference type="PANTHER" id="PTHR43194:SF2">
    <property type="entry name" value="PEROXISOMAL MEMBRANE PROTEIN LPX1"/>
    <property type="match status" value="1"/>
</dbReference>
<dbReference type="Gene3D" id="3.40.50.1820">
    <property type="entry name" value="alpha/beta hydrolase"/>
    <property type="match status" value="1"/>
</dbReference>
<dbReference type="SUPFAM" id="SSF53474">
    <property type="entry name" value="alpha/beta-Hydrolases"/>
    <property type="match status" value="1"/>
</dbReference>
<evidence type="ECO:0000256" key="1">
    <source>
        <dbReference type="SAM" id="MobiDB-lite"/>
    </source>
</evidence>
<keyword evidence="4" id="KW-1185">Reference proteome</keyword>
<sequence>MAEPVAQEQPDLADEHEREGKPPRRPGRRRRGVGRGVGRLVRAAKLRRSAKSVGADPEGRSSRTAFEHDFRLMQTDRASIVLTEDHLLLNVREVGPPDAPLTVVFAHGFCLHMGAWHFQRIDLERTFGDDIRMVFYDQRGHGQSGMPSAESSTIPQLGRDLAAVIEQKAPTGPLILVGHSMGGMTVLAFARQYPDVVRQRVIGVGLVATAASGLSAAGVARVLDTPAVKAARLAVKAAPAVVQQSRDVIRPILSPILKVTSYGDRRITPEVARFSEQMTNETNLFTMVNFLAALVEHDESLALPVLKPIPALVVCGDGDMVTPFRNSVAMAEALPHTELLRVPKAGHMVEMEQPQVVSEALERLIDRSLEHARTERSLTGVFRAVADRAGHGGVWSAFGGRPHRR</sequence>
<dbReference type="PANTHER" id="PTHR43194">
    <property type="entry name" value="HYDROLASE ALPHA/BETA FOLD FAMILY"/>
    <property type="match status" value="1"/>
</dbReference>
<reference evidence="3 4" key="1">
    <citation type="submission" date="2020-08" db="EMBL/GenBank/DDBJ databases">
        <title>Sequencing the genomes of 1000 actinobacteria strains.</title>
        <authorList>
            <person name="Klenk H.-P."/>
        </authorList>
    </citation>
    <scope>NUCLEOTIDE SEQUENCE [LARGE SCALE GENOMIC DNA]</scope>
    <source>
        <strain evidence="3 4">DSM 45258</strain>
    </source>
</reference>
<protein>
    <submittedName>
        <fullName evidence="3">Pimeloyl-ACP methyl ester carboxylesterase</fullName>
    </submittedName>
</protein>
<dbReference type="PRINTS" id="PR00111">
    <property type="entry name" value="ABHYDROLASE"/>
</dbReference>
<dbReference type="EMBL" id="JACHWS010000004">
    <property type="protein sequence ID" value="MBB3039655.1"/>
    <property type="molecule type" value="Genomic_DNA"/>
</dbReference>
<evidence type="ECO:0000313" key="4">
    <source>
        <dbReference type="Proteomes" id="UP000567922"/>
    </source>
</evidence>
<dbReference type="AlphaFoldDB" id="A0A839RS19"/>
<proteinExistence type="predicted"/>
<dbReference type="Proteomes" id="UP000567922">
    <property type="component" value="Unassembled WGS sequence"/>
</dbReference>
<evidence type="ECO:0000313" key="3">
    <source>
        <dbReference type="EMBL" id="MBB3039655.1"/>
    </source>
</evidence>
<dbReference type="GO" id="GO:0003824">
    <property type="term" value="F:catalytic activity"/>
    <property type="evidence" value="ECO:0007669"/>
    <property type="project" value="UniProtKB-ARBA"/>
</dbReference>
<dbReference type="InterPro" id="IPR029058">
    <property type="entry name" value="AB_hydrolase_fold"/>
</dbReference>
<name>A0A839RS19_9ACTN</name>
<dbReference type="Pfam" id="PF00561">
    <property type="entry name" value="Abhydrolase_1"/>
    <property type="match status" value="1"/>
</dbReference>
<accession>A0A839RS19</accession>
<dbReference type="RefSeq" id="WP_232322830.1">
    <property type="nucleotide sequence ID" value="NZ_BDDI01000001.1"/>
</dbReference>
<feature type="region of interest" description="Disordered" evidence="1">
    <location>
        <begin position="1"/>
        <end position="37"/>
    </location>
</feature>
<dbReference type="InterPro" id="IPR000073">
    <property type="entry name" value="AB_hydrolase_1"/>
</dbReference>
<organism evidence="3 4">
    <name type="scientific">Hoyosella altamirensis</name>
    <dbReference type="NCBI Taxonomy" id="616997"/>
    <lineage>
        <taxon>Bacteria</taxon>
        <taxon>Bacillati</taxon>
        <taxon>Actinomycetota</taxon>
        <taxon>Actinomycetes</taxon>
        <taxon>Mycobacteriales</taxon>
        <taxon>Hoyosellaceae</taxon>
        <taxon>Hoyosella</taxon>
    </lineage>
</organism>
<feature type="compositionally biased region" description="Basic residues" evidence="1">
    <location>
        <begin position="23"/>
        <end position="33"/>
    </location>
</feature>
<feature type="domain" description="AB hydrolase-1" evidence="2">
    <location>
        <begin position="102"/>
        <end position="352"/>
    </location>
</feature>
<dbReference type="InterPro" id="IPR050228">
    <property type="entry name" value="Carboxylesterase_BioH"/>
</dbReference>
<feature type="compositionally biased region" description="Basic and acidic residues" evidence="1">
    <location>
        <begin position="13"/>
        <end position="22"/>
    </location>
</feature>
<evidence type="ECO:0000259" key="2">
    <source>
        <dbReference type="Pfam" id="PF00561"/>
    </source>
</evidence>